<reference evidence="3" key="2">
    <citation type="submission" date="2020-09" db="EMBL/GenBank/DDBJ databases">
        <authorList>
            <person name="Sun Q."/>
            <person name="Ohkuma M."/>
        </authorList>
    </citation>
    <scope>NUCLEOTIDE SEQUENCE</scope>
    <source>
        <strain evidence="3">JCM 5016</strain>
    </source>
</reference>
<keyword evidence="2" id="KW-0812">Transmembrane</keyword>
<feature type="compositionally biased region" description="Low complexity" evidence="1">
    <location>
        <begin position="73"/>
        <end position="85"/>
    </location>
</feature>
<keyword evidence="4" id="KW-1185">Reference proteome</keyword>
<evidence type="ECO:0000256" key="1">
    <source>
        <dbReference type="SAM" id="MobiDB-lite"/>
    </source>
</evidence>
<evidence type="ECO:0000313" key="3">
    <source>
        <dbReference type="EMBL" id="GGZ68183.1"/>
    </source>
</evidence>
<accession>A0A918V4M0</accession>
<protein>
    <submittedName>
        <fullName evidence="3">Uncharacterized protein</fullName>
    </submittedName>
</protein>
<feature type="transmembrane region" description="Helical" evidence="2">
    <location>
        <begin position="7"/>
        <end position="26"/>
    </location>
</feature>
<feature type="transmembrane region" description="Helical" evidence="2">
    <location>
        <begin position="32"/>
        <end position="53"/>
    </location>
</feature>
<organism evidence="3 4">
    <name type="scientific">Streptomyces echinoruber</name>
    <dbReference type="NCBI Taxonomy" id="68898"/>
    <lineage>
        <taxon>Bacteria</taxon>
        <taxon>Bacillati</taxon>
        <taxon>Actinomycetota</taxon>
        <taxon>Actinomycetes</taxon>
        <taxon>Kitasatosporales</taxon>
        <taxon>Streptomycetaceae</taxon>
        <taxon>Streptomyces</taxon>
    </lineage>
</organism>
<dbReference type="AlphaFoldDB" id="A0A918V4M0"/>
<evidence type="ECO:0000313" key="4">
    <source>
        <dbReference type="Proteomes" id="UP000623010"/>
    </source>
</evidence>
<proteinExistence type="predicted"/>
<name>A0A918V4M0_9ACTN</name>
<keyword evidence="2" id="KW-0472">Membrane</keyword>
<dbReference type="Proteomes" id="UP000623010">
    <property type="component" value="Unassembled WGS sequence"/>
</dbReference>
<reference evidence="3" key="1">
    <citation type="journal article" date="2014" name="Int. J. Syst. Evol. Microbiol.">
        <title>Complete genome sequence of Corynebacterium casei LMG S-19264T (=DSM 44701T), isolated from a smear-ripened cheese.</title>
        <authorList>
            <consortium name="US DOE Joint Genome Institute (JGI-PGF)"/>
            <person name="Walter F."/>
            <person name="Albersmeier A."/>
            <person name="Kalinowski J."/>
            <person name="Ruckert C."/>
        </authorList>
    </citation>
    <scope>NUCLEOTIDE SEQUENCE</scope>
    <source>
        <strain evidence="3">JCM 5016</strain>
    </source>
</reference>
<gene>
    <name evidence="3" type="ORF">GCM10010389_01750</name>
</gene>
<keyword evidence="2" id="KW-1133">Transmembrane helix</keyword>
<feature type="region of interest" description="Disordered" evidence="1">
    <location>
        <begin position="73"/>
        <end position="120"/>
    </location>
</feature>
<evidence type="ECO:0000256" key="2">
    <source>
        <dbReference type="SAM" id="Phobius"/>
    </source>
</evidence>
<sequence>MPRRWKIPTLVVGGALVVSTPLFWVLGDPDTGQLVAACVQGLTGVAAVVLALFASPAASESGTVDTAVGTGRARAVAGGSASTGIRRPRGAGSGSARAEQTGDATADAPGSSANTGIDYG</sequence>
<dbReference type="EMBL" id="BMWH01000001">
    <property type="protein sequence ID" value="GGZ68183.1"/>
    <property type="molecule type" value="Genomic_DNA"/>
</dbReference>
<comment type="caution">
    <text evidence="3">The sequence shown here is derived from an EMBL/GenBank/DDBJ whole genome shotgun (WGS) entry which is preliminary data.</text>
</comment>
<feature type="compositionally biased region" description="Polar residues" evidence="1">
    <location>
        <begin position="111"/>
        <end position="120"/>
    </location>
</feature>